<comment type="subcellular location">
    <subcellularLocation>
        <location evidence="1">Membrane</location>
        <topology evidence="1">Single-pass membrane protein</topology>
    </subcellularLocation>
</comment>
<keyword evidence="5" id="KW-0677">Repeat</keyword>
<protein>
    <submittedName>
        <fullName evidence="10">Uncharacterized protein</fullName>
    </submittedName>
</protein>
<reference evidence="10" key="1">
    <citation type="submission" date="2020-07" db="EMBL/GenBank/DDBJ databases">
        <authorList>
            <person name="Lin J."/>
        </authorList>
    </citation>
    <scope>NUCLEOTIDE SEQUENCE</scope>
</reference>
<dbReference type="EMBL" id="LR862140">
    <property type="protein sequence ID" value="CAD1820245.1"/>
    <property type="molecule type" value="Genomic_DNA"/>
</dbReference>
<sequence>MDNIPLAPWNLPSSLAAFLNLTNWSASNASITGMIPDKFASLSHLANLSLSHNNLTGHINIVGTLLLLALVQLRSNRFTGPIPDVFKLSNLQTFDVANNYITGIIPRSLTSIPREATERVPTLVIIIGLKYFGPVVGPNELLLLVGWVVTWMGNNPWTATGWLGVHCDAKRRNVTIVDFSSRNISGSTSSHLADLTSLSRIIL</sequence>
<name>A0A6V7NNV9_ANACO</name>
<dbReference type="PANTHER" id="PTHR47986:SF34">
    <property type="entry name" value="RECEPTOR-LIKE KINASE TMK2"/>
    <property type="match status" value="1"/>
</dbReference>
<accession>A0A6V7NNV9</accession>
<evidence type="ECO:0000256" key="4">
    <source>
        <dbReference type="ARBA" id="ARBA00022729"/>
    </source>
</evidence>
<evidence type="ECO:0000256" key="8">
    <source>
        <dbReference type="ARBA" id="ARBA00023170"/>
    </source>
</evidence>
<evidence type="ECO:0000256" key="6">
    <source>
        <dbReference type="ARBA" id="ARBA00022989"/>
    </source>
</evidence>
<dbReference type="PANTHER" id="PTHR47986">
    <property type="entry name" value="OSJNBA0070M12.3 PROTEIN"/>
    <property type="match status" value="1"/>
</dbReference>
<dbReference type="AlphaFoldDB" id="A0A6V7NNV9"/>
<keyword evidence="4" id="KW-0732">Signal</keyword>
<keyword evidence="6" id="KW-1133">Transmembrane helix</keyword>
<evidence type="ECO:0000313" key="10">
    <source>
        <dbReference type="EMBL" id="CAD1820245.1"/>
    </source>
</evidence>
<gene>
    <name evidence="10" type="ORF">CB5_LOCUS3456</name>
</gene>
<evidence type="ECO:0000256" key="7">
    <source>
        <dbReference type="ARBA" id="ARBA00023136"/>
    </source>
</evidence>
<keyword evidence="3" id="KW-0812">Transmembrane</keyword>
<dbReference type="InterPro" id="IPR001611">
    <property type="entry name" value="Leu-rich_rpt"/>
</dbReference>
<dbReference type="Pfam" id="PF00560">
    <property type="entry name" value="LRR_1"/>
    <property type="match status" value="1"/>
</dbReference>
<keyword evidence="2" id="KW-0433">Leucine-rich repeat</keyword>
<dbReference type="SUPFAM" id="SSF52058">
    <property type="entry name" value="L domain-like"/>
    <property type="match status" value="1"/>
</dbReference>
<organism evidence="10">
    <name type="scientific">Ananas comosus var. bracteatus</name>
    <name type="common">red pineapple</name>
    <dbReference type="NCBI Taxonomy" id="296719"/>
    <lineage>
        <taxon>Eukaryota</taxon>
        <taxon>Viridiplantae</taxon>
        <taxon>Streptophyta</taxon>
        <taxon>Embryophyta</taxon>
        <taxon>Tracheophyta</taxon>
        <taxon>Spermatophyta</taxon>
        <taxon>Magnoliopsida</taxon>
        <taxon>Liliopsida</taxon>
        <taxon>Poales</taxon>
        <taxon>Bromeliaceae</taxon>
        <taxon>Bromelioideae</taxon>
        <taxon>Ananas</taxon>
    </lineage>
</organism>
<keyword evidence="9" id="KW-0325">Glycoprotein</keyword>
<dbReference type="GO" id="GO:0016020">
    <property type="term" value="C:membrane"/>
    <property type="evidence" value="ECO:0007669"/>
    <property type="project" value="UniProtKB-SubCell"/>
</dbReference>
<evidence type="ECO:0000256" key="1">
    <source>
        <dbReference type="ARBA" id="ARBA00004167"/>
    </source>
</evidence>
<evidence type="ECO:0000256" key="3">
    <source>
        <dbReference type="ARBA" id="ARBA00022692"/>
    </source>
</evidence>
<dbReference type="InterPro" id="IPR032675">
    <property type="entry name" value="LRR_dom_sf"/>
</dbReference>
<dbReference type="Gene3D" id="3.80.10.10">
    <property type="entry name" value="Ribonuclease Inhibitor"/>
    <property type="match status" value="2"/>
</dbReference>
<evidence type="ECO:0000256" key="9">
    <source>
        <dbReference type="ARBA" id="ARBA00023180"/>
    </source>
</evidence>
<dbReference type="InterPro" id="IPR052422">
    <property type="entry name" value="Auxin_Ser/Thr_Kinase"/>
</dbReference>
<proteinExistence type="predicted"/>
<evidence type="ECO:0000256" key="5">
    <source>
        <dbReference type="ARBA" id="ARBA00022737"/>
    </source>
</evidence>
<keyword evidence="7" id="KW-0472">Membrane</keyword>
<evidence type="ECO:0000256" key="2">
    <source>
        <dbReference type="ARBA" id="ARBA00022614"/>
    </source>
</evidence>
<keyword evidence="8" id="KW-0675">Receptor</keyword>